<dbReference type="Gene3D" id="3.20.20.80">
    <property type="entry name" value="Glycosidases"/>
    <property type="match status" value="2"/>
</dbReference>
<keyword evidence="2" id="KW-0326">Glycosidase</keyword>
<dbReference type="GO" id="GO:0016787">
    <property type="term" value="F:hydrolase activity"/>
    <property type="evidence" value="ECO:0007669"/>
    <property type="project" value="UniProtKB-KW"/>
</dbReference>
<reference evidence="7 8" key="1">
    <citation type="journal article" date="2019" name="Int. J. Syst. Evol. Microbiol.">
        <title>The Global Catalogue of Microorganisms (GCM) 10K type strain sequencing project: providing services to taxonomists for standard genome sequencing and annotation.</title>
        <authorList>
            <consortium name="The Broad Institute Genomics Platform"/>
            <consortium name="The Broad Institute Genome Sequencing Center for Infectious Disease"/>
            <person name="Wu L."/>
            <person name="Ma J."/>
        </authorList>
    </citation>
    <scope>NUCLEOTIDE SEQUENCE [LARGE SCALE GENOMIC DNA]</scope>
    <source>
        <strain evidence="7 8">JCM 13249</strain>
    </source>
</reference>
<dbReference type="InterPro" id="IPR048395">
    <property type="entry name" value="Glyco_hydro_31_C"/>
</dbReference>
<dbReference type="Gene3D" id="2.60.40.1180">
    <property type="entry name" value="Golgi alpha-mannosidase II"/>
    <property type="match status" value="2"/>
</dbReference>
<keyword evidence="2 7" id="KW-0378">Hydrolase</keyword>
<proteinExistence type="inferred from homology"/>
<evidence type="ECO:0000259" key="4">
    <source>
        <dbReference type="Pfam" id="PF13802"/>
    </source>
</evidence>
<dbReference type="InterPro" id="IPR013780">
    <property type="entry name" value="Glyco_hydro_b"/>
</dbReference>
<evidence type="ECO:0000259" key="5">
    <source>
        <dbReference type="Pfam" id="PF17137"/>
    </source>
</evidence>
<dbReference type="Proteomes" id="UP001500655">
    <property type="component" value="Unassembled WGS sequence"/>
</dbReference>
<evidence type="ECO:0000259" key="3">
    <source>
        <dbReference type="Pfam" id="PF01055"/>
    </source>
</evidence>
<dbReference type="Pfam" id="PF01055">
    <property type="entry name" value="Glyco_hydro_31_2nd"/>
    <property type="match status" value="1"/>
</dbReference>
<name>A0ABN2KHN3_9ACTN</name>
<dbReference type="Pfam" id="PF17137">
    <property type="entry name" value="DUF5110"/>
    <property type="match status" value="1"/>
</dbReference>
<sequence>MRRWWRAGRSVLLEYEDATLSVTHLTDAIARVRATPADFLPRRPWSATPPDDAFPPVEVAVEATGDGVTVRSGGGLAVHAAATGARVAVLHRGQTIMMDGDGGGPAWHADGRATWTHRMPPDENYLGFGERTGLLDKRGQRLACWCTDRYEYQGAGVDPLYQAIPFYLAVDAAGRSHGVYLHNTYRSVFDLTAQREQRLVMAVDGGELDWYVMAGPTPAEVVTRFTHLTGRMPLPPRWALGYQQARWGYDSAERIRAVAADLRRHDIPADVLYLDIDHQDGLRTFTWDPEAFPDPAGLAADLAADGFKLAAVVDVGVSHQPEGGYDVFDEGHRKGYFLTEGDGLLLRHVWPGLCAFPDFASPAVRQWWGRWYASLLDRGVRGVVNDMNEPAMHDLPMDHPDSARVEPPLDTPHDLDADHAEVHNVYALLENAATDAALRDLRPDERVLRLSRAGGTGIQRYAAVWTGDNGSYWEHLEMSLPQLMNLGLSGVAFAGADIGGFFGDCGPELLARWFQLGCCYPLARNHCARGRAAQEPWVWGAETLDACRAAVRLRYRLLPYLYTLLADAAETGSPVLRPLLYHYPADRRGRQLADQALLGRDLLIAPVLRPGVTARAVYLPAGRWYDTRTGAVHDGGRHVLVDAAIGDGLPLFARGGGVVPSGPVGRYADELPLNPLTLDVYPDRDGEAEGELYEDDGASMAHTRGVRARTRYSYRDGVLTARPVGLLDAPARLVVVRVHHPTGPELTRLIDGGKSWTVRA</sequence>
<evidence type="ECO:0000259" key="6">
    <source>
        <dbReference type="Pfam" id="PF21365"/>
    </source>
</evidence>
<feature type="domain" description="Glycosyl hydrolase family 31 C-terminal" evidence="6">
    <location>
        <begin position="572"/>
        <end position="659"/>
    </location>
</feature>
<dbReference type="PANTHER" id="PTHR22762:SF166">
    <property type="entry name" value="ALPHA-GLUCOSIDASE"/>
    <property type="match status" value="1"/>
</dbReference>
<dbReference type="CDD" id="cd14752">
    <property type="entry name" value="GH31_N"/>
    <property type="match status" value="1"/>
</dbReference>
<dbReference type="InterPro" id="IPR025887">
    <property type="entry name" value="Glyco_hydro_31_N_dom"/>
</dbReference>
<feature type="domain" description="Glycoside hydrolase family 31 N-terminal" evidence="4">
    <location>
        <begin position="19"/>
        <end position="190"/>
    </location>
</feature>
<organism evidence="7 8">
    <name type="scientific">Luedemannella helvata</name>
    <dbReference type="NCBI Taxonomy" id="349315"/>
    <lineage>
        <taxon>Bacteria</taxon>
        <taxon>Bacillati</taxon>
        <taxon>Actinomycetota</taxon>
        <taxon>Actinomycetes</taxon>
        <taxon>Micromonosporales</taxon>
        <taxon>Micromonosporaceae</taxon>
        <taxon>Luedemannella</taxon>
    </lineage>
</organism>
<evidence type="ECO:0000256" key="2">
    <source>
        <dbReference type="RuleBase" id="RU361185"/>
    </source>
</evidence>
<dbReference type="Pfam" id="PF13802">
    <property type="entry name" value="Gal_mutarotas_2"/>
    <property type="match status" value="1"/>
</dbReference>
<dbReference type="InterPro" id="IPR011013">
    <property type="entry name" value="Gal_mutarotase_sf_dom"/>
</dbReference>
<dbReference type="Pfam" id="PF21365">
    <property type="entry name" value="Glyco_hydro_31_3rd"/>
    <property type="match status" value="1"/>
</dbReference>
<evidence type="ECO:0000256" key="1">
    <source>
        <dbReference type="ARBA" id="ARBA00007806"/>
    </source>
</evidence>
<dbReference type="Gene3D" id="2.60.40.1760">
    <property type="entry name" value="glycosyl hydrolase (family 31)"/>
    <property type="match status" value="1"/>
</dbReference>
<dbReference type="InterPro" id="IPR033403">
    <property type="entry name" value="DUF5110"/>
</dbReference>
<dbReference type="InterPro" id="IPR017853">
    <property type="entry name" value="GH"/>
</dbReference>
<comment type="caution">
    <text evidence="7">The sequence shown here is derived from an EMBL/GenBank/DDBJ whole genome shotgun (WGS) entry which is preliminary data.</text>
</comment>
<accession>A0ABN2KHN3</accession>
<comment type="similarity">
    <text evidence="1 2">Belongs to the glycosyl hydrolase 31 family.</text>
</comment>
<keyword evidence="8" id="KW-1185">Reference proteome</keyword>
<gene>
    <name evidence="7" type="ORF">GCM10009681_29450</name>
</gene>
<evidence type="ECO:0000313" key="7">
    <source>
        <dbReference type="EMBL" id="GAA1756399.1"/>
    </source>
</evidence>
<feature type="domain" description="Glycoside hydrolase family 31 TIM barrel" evidence="3">
    <location>
        <begin position="233"/>
        <end position="564"/>
    </location>
</feature>
<dbReference type="PANTHER" id="PTHR22762">
    <property type="entry name" value="ALPHA-GLUCOSIDASE"/>
    <property type="match status" value="1"/>
</dbReference>
<dbReference type="SUPFAM" id="SSF51445">
    <property type="entry name" value="(Trans)glycosidases"/>
    <property type="match status" value="1"/>
</dbReference>
<dbReference type="SUPFAM" id="SSF74650">
    <property type="entry name" value="Galactose mutarotase-like"/>
    <property type="match status" value="1"/>
</dbReference>
<dbReference type="SUPFAM" id="SSF51011">
    <property type="entry name" value="Glycosyl hydrolase domain"/>
    <property type="match status" value="1"/>
</dbReference>
<dbReference type="EMBL" id="BAAALS010000013">
    <property type="protein sequence ID" value="GAA1756399.1"/>
    <property type="molecule type" value="Genomic_DNA"/>
</dbReference>
<dbReference type="InterPro" id="IPR000322">
    <property type="entry name" value="Glyco_hydro_31_TIM"/>
</dbReference>
<evidence type="ECO:0000313" key="8">
    <source>
        <dbReference type="Proteomes" id="UP001500655"/>
    </source>
</evidence>
<dbReference type="CDD" id="cd06604">
    <property type="entry name" value="GH31_glucosidase_II_MalA"/>
    <property type="match status" value="1"/>
</dbReference>
<protein>
    <submittedName>
        <fullName evidence="7">Glycoside hydrolase family 31 protein</fullName>
    </submittedName>
</protein>
<feature type="domain" description="DUF5110" evidence="5">
    <location>
        <begin position="675"/>
        <end position="717"/>
    </location>
</feature>